<dbReference type="AlphaFoldDB" id="A0A927RI85"/>
<protein>
    <submittedName>
        <fullName evidence="9">Integral membrane sensor domain MASE1</fullName>
    </submittedName>
</protein>
<keyword evidence="4 7" id="KW-1133">Transmembrane helix</keyword>
<evidence type="ECO:0000313" key="9">
    <source>
        <dbReference type="EMBL" id="MBE1605911.1"/>
    </source>
</evidence>
<gene>
    <name evidence="9" type="ORF">HEB94_002759</name>
</gene>
<keyword evidence="2" id="KW-1003">Cell membrane</keyword>
<feature type="transmembrane region" description="Helical" evidence="7">
    <location>
        <begin position="120"/>
        <end position="141"/>
    </location>
</feature>
<evidence type="ECO:0000259" key="8">
    <source>
        <dbReference type="Pfam" id="PF05231"/>
    </source>
</evidence>
<dbReference type="EMBL" id="JADBEM010000001">
    <property type="protein sequence ID" value="MBE1605911.1"/>
    <property type="molecule type" value="Genomic_DNA"/>
</dbReference>
<name>A0A927RI85_9ACTN</name>
<dbReference type="RefSeq" id="WP_192750127.1">
    <property type="nucleotide sequence ID" value="NZ_BAABJL010000223.1"/>
</dbReference>
<dbReference type="InterPro" id="IPR007895">
    <property type="entry name" value="MASE1"/>
</dbReference>
<evidence type="ECO:0000256" key="5">
    <source>
        <dbReference type="ARBA" id="ARBA00023136"/>
    </source>
</evidence>
<reference evidence="9" key="1">
    <citation type="submission" date="2020-10" db="EMBL/GenBank/DDBJ databases">
        <title>Sequencing the genomes of 1000 actinobacteria strains.</title>
        <authorList>
            <person name="Klenk H.-P."/>
        </authorList>
    </citation>
    <scope>NUCLEOTIDE SEQUENCE</scope>
    <source>
        <strain evidence="9">DSM 45354</strain>
    </source>
</reference>
<accession>A0A927RI85</accession>
<organism evidence="9 10">
    <name type="scientific">Actinopolymorpha pittospori</name>
    <dbReference type="NCBI Taxonomy" id="648752"/>
    <lineage>
        <taxon>Bacteria</taxon>
        <taxon>Bacillati</taxon>
        <taxon>Actinomycetota</taxon>
        <taxon>Actinomycetes</taxon>
        <taxon>Propionibacteriales</taxon>
        <taxon>Actinopolymorphaceae</taxon>
        <taxon>Actinopolymorpha</taxon>
    </lineage>
</organism>
<sequence length="349" mass="37430">MPKVALPSGIALRKIALDGLLVLALAAAYYLVGNIGLLLNLGNISVRLLWPPIGGALAALLLLGMRAWPGILLGSFLLNLLSLDRPPMAALTVAAATTIGVLCGYWLLRRVGFRLELDRMRDLAALVVFGAVVGMTVATSLRVGALVLADLEQPANYWARWLLDWISSGISVITLTPVFLLLPRIRWPRGLRPLRALEAVAAPSAAFLIMLVATRVNIELLFLAFPVLIWAALRFRLAGAAPCVLIVSLMAAVAAANGTGPFAGQDTYAKIITLQAFGGSAALTALVLAVTTTERNRATREIEHTAVELVGVVRQLDRRLRPAVPLPRTPTDAPATGERRVVHEHVRRD</sequence>
<evidence type="ECO:0000256" key="4">
    <source>
        <dbReference type="ARBA" id="ARBA00022989"/>
    </source>
</evidence>
<feature type="transmembrane region" description="Helical" evidence="7">
    <location>
        <begin position="88"/>
        <end position="108"/>
    </location>
</feature>
<evidence type="ECO:0000313" key="10">
    <source>
        <dbReference type="Proteomes" id="UP000638648"/>
    </source>
</evidence>
<comment type="subcellular location">
    <subcellularLocation>
        <location evidence="1">Cell membrane</location>
        <topology evidence="1">Multi-pass membrane protein</topology>
    </subcellularLocation>
</comment>
<evidence type="ECO:0000256" key="1">
    <source>
        <dbReference type="ARBA" id="ARBA00004651"/>
    </source>
</evidence>
<feature type="transmembrane region" description="Helical" evidence="7">
    <location>
        <begin position="268"/>
        <end position="290"/>
    </location>
</feature>
<feature type="transmembrane region" description="Helical" evidence="7">
    <location>
        <begin position="244"/>
        <end position="262"/>
    </location>
</feature>
<keyword evidence="10" id="KW-1185">Reference proteome</keyword>
<feature type="transmembrane region" description="Helical" evidence="7">
    <location>
        <begin position="20"/>
        <end position="41"/>
    </location>
</feature>
<evidence type="ECO:0000256" key="3">
    <source>
        <dbReference type="ARBA" id="ARBA00022692"/>
    </source>
</evidence>
<feature type="transmembrane region" description="Helical" evidence="7">
    <location>
        <begin position="220"/>
        <end position="237"/>
    </location>
</feature>
<evidence type="ECO:0000256" key="2">
    <source>
        <dbReference type="ARBA" id="ARBA00022475"/>
    </source>
</evidence>
<comment type="caution">
    <text evidence="9">The sequence shown here is derived from an EMBL/GenBank/DDBJ whole genome shotgun (WGS) entry which is preliminary data.</text>
</comment>
<dbReference type="GO" id="GO:0005886">
    <property type="term" value="C:plasma membrane"/>
    <property type="evidence" value="ECO:0007669"/>
    <property type="project" value="UniProtKB-SubCell"/>
</dbReference>
<proteinExistence type="predicted"/>
<evidence type="ECO:0000256" key="7">
    <source>
        <dbReference type="SAM" id="Phobius"/>
    </source>
</evidence>
<feature type="region of interest" description="Disordered" evidence="6">
    <location>
        <begin position="324"/>
        <end position="349"/>
    </location>
</feature>
<feature type="transmembrane region" description="Helical" evidence="7">
    <location>
        <begin position="48"/>
        <end position="68"/>
    </location>
</feature>
<feature type="compositionally biased region" description="Basic and acidic residues" evidence="6">
    <location>
        <begin position="337"/>
        <end position="349"/>
    </location>
</feature>
<feature type="transmembrane region" description="Helical" evidence="7">
    <location>
        <begin position="161"/>
        <end position="182"/>
    </location>
</feature>
<dbReference type="Pfam" id="PF05231">
    <property type="entry name" value="MASE1"/>
    <property type="match status" value="1"/>
</dbReference>
<feature type="domain" description="MASE1" evidence="8">
    <location>
        <begin position="22"/>
        <end position="295"/>
    </location>
</feature>
<dbReference type="Proteomes" id="UP000638648">
    <property type="component" value="Unassembled WGS sequence"/>
</dbReference>
<keyword evidence="5 7" id="KW-0472">Membrane</keyword>
<keyword evidence="3 7" id="KW-0812">Transmembrane</keyword>
<evidence type="ECO:0000256" key="6">
    <source>
        <dbReference type="SAM" id="MobiDB-lite"/>
    </source>
</evidence>
<feature type="transmembrane region" description="Helical" evidence="7">
    <location>
        <begin position="194"/>
        <end position="214"/>
    </location>
</feature>